<dbReference type="Gene3D" id="3.20.20.370">
    <property type="entry name" value="Glycoside hydrolase/deacetylase"/>
    <property type="match status" value="1"/>
</dbReference>
<evidence type="ECO:0000313" key="8">
    <source>
        <dbReference type="Proteomes" id="UP000572984"/>
    </source>
</evidence>
<keyword evidence="8" id="KW-1185">Reference proteome</keyword>
<organism evidence="7 8">
    <name type="scientific">Microvirga mediterraneensis</name>
    <dbReference type="NCBI Taxonomy" id="2754695"/>
    <lineage>
        <taxon>Bacteria</taxon>
        <taxon>Pseudomonadati</taxon>
        <taxon>Pseudomonadota</taxon>
        <taxon>Alphaproteobacteria</taxon>
        <taxon>Hyphomicrobiales</taxon>
        <taxon>Methylobacteriaceae</taxon>
        <taxon>Microvirga</taxon>
    </lineage>
</organism>
<protein>
    <recommendedName>
        <fullName evidence="3">Chitooligosaccharide deacetylase</fullName>
    </recommendedName>
    <alternativeName>
        <fullName evidence="5">Nodulation protein B</fullName>
    </alternativeName>
</protein>
<proteinExistence type="inferred from homology"/>
<evidence type="ECO:0000259" key="6">
    <source>
        <dbReference type="PROSITE" id="PS51677"/>
    </source>
</evidence>
<comment type="similarity">
    <text evidence="2">Belongs to the polysaccharide deacetylase family.</text>
</comment>
<dbReference type="InterPro" id="IPR051398">
    <property type="entry name" value="Polysacch_Deacetylase"/>
</dbReference>
<evidence type="ECO:0000256" key="5">
    <source>
        <dbReference type="ARBA" id="ARBA00032976"/>
    </source>
</evidence>
<dbReference type="PROSITE" id="PS51677">
    <property type="entry name" value="NODB"/>
    <property type="match status" value="1"/>
</dbReference>
<dbReference type="InterPro" id="IPR011330">
    <property type="entry name" value="Glyco_hydro/deAcase_b/a-brl"/>
</dbReference>
<evidence type="ECO:0000313" key="7">
    <source>
        <dbReference type="EMBL" id="MBA1157016.1"/>
    </source>
</evidence>
<evidence type="ECO:0000256" key="1">
    <source>
        <dbReference type="ARBA" id="ARBA00003236"/>
    </source>
</evidence>
<reference evidence="7 8" key="1">
    <citation type="submission" date="2020-07" db="EMBL/GenBank/DDBJ databases">
        <title>Draft genome and description of Microvirga mediterraneensis Marseille-Q2068 sp. nov.</title>
        <authorList>
            <person name="Boxberger M."/>
        </authorList>
    </citation>
    <scope>NUCLEOTIDE SEQUENCE [LARGE SCALE GENOMIC DNA]</scope>
    <source>
        <strain evidence="7 8">Marseille-Q2068</strain>
    </source>
</reference>
<dbReference type="CDD" id="cd10967">
    <property type="entry name" value="CE4_GLA_like_6s"/>
    <property type="match status" value="1"/>
</dbReference>
<dbReference type="GO" id="GO:0016810">
    <property type="term" value="F:hydrolase activity, acting on carbon-nitrogen (but not peptide) bonds"/>
    <property type="evidence" value="ECO:0007669"/>
    <property type="project" value="InterPro"/>
</dbReference>
<comment type="caution">
    <text evidence="7">The sequence shown here is derived from an EMBL/GenBank/DDBJ whole genome shotgun (WGS) entry which is preliminary data.</text>
</comment>
<comment type="function">
    <text evidence="1">Is involved in generating a small heat-stable compound (Nod), an acylated oligomer of N-acetylglucosamine, that stimulates mitosis in various plant protoplasts.</text>
</comment>
<feature type="domain" description="NodB homology" evidence="6">
    <location>
        <begin position="29"/>
        <end position="244"/>
    </location>
</feature>
<gene>
    <name evidence="7" type="ORF">H0S73_12850</name>
</gene>
<dbReference type="InterPro" id="IPR002509">
    <property type="entry name" value="NODB_dom"/>
</dbReference>
<evidence type="ECO:0000256" key="3">
    <source>
        <dbReference type="ARBA" id="ARBA00020071"/>
    </source>
</evidence>
<accession>A0A838BRF3</accession>
<dbReference type="PANTHER" id="PTHR34216">
    <property type="match status" value="1"/>
</dbReference>
<dbReference type="PANTHER" id="PTHR34216:SF11">
    <property type="entry name" value="CHITOOLIGOSACCHARIDE DEACETYLASE"/>
    <property type="match status" value="1"/>
</dbReference>
<evidence type="ECO:0000256" key="4">
    <source>
        <dbReference type="ARBA" id="ARBA00022729"/>
    </source>
</evidence>
<dbReference type="RefSeq" id="WP_181052536.1">
    <property type="nucleotide sequence ID" value="NZ_JACDXJ010000001.1"/>
</dbReference>
<dbReference type="EMBL" id="JACDXJ010000001">
    <property type="protein sequence ID" value="MBA1157016.1"/>
    <property type="molecule type" value="Genomic_DNA"/>
</dbReference>
<dbReference type="AlphaFoldDB" id="A0A838BRF3"/>
<dbReference type="GO" id="GO:0005975">
    <property type="term" value="P:carbohydrate metabolic process"/>
    <property type="evidence" value="ECO:0007669"/>
    <property type="project" value="InterPro"/>
</dbReference>
<evidence type="ECO:0000256" key="2">
    <source>
        <dbReference type="ARBA" id="ARBA00010973"/>
    </source>
</evidence>
<dbReference type="Pfam" id="PF01522">
    <property type="entry name" value="Polysacc_deac_1"/>
    <property type="match status" value="1"/>
</dbReference>
<name>A0A838BRF3_9HYPH</name>
<keyword evidence="4" id="KW-0732">Signal</keyword>
<dbReference type="Proteomes" id="UP000572984">
    <property type="component" value="Unassembled WGS sequence"/>
</dbReference>
<dbReference type="SUPFAM" id="SSF88713">
    <property type="entry name" value="Glycoside hydrolase/deacetylase"/>
    <property type="match status" value="1"/>
</dbReference>
<sequence length="252" mass="28101">MDLTVYQRLNRKIGHKFFIKPRFLRLDCGVLSICFDDFPRTAWTIGGAILAQYGVHATYFASGAFCDKTYMGMEQFTETDLLEAQEAGHEIGCHTYDHYSALEVSTGEFERSIEKNREFLCERLNGEAPDSFAFPYNHVSLQSKLAVARQFKTARGVGTGVNLNWIDLSEVAGVNLSLTQAAGYSPNKPGFLDINELIEQAALQRKWLVVYTHDLADTPSMHGCRTHGLEELLIKAKQAGLAVKTLREVTAG</sequence>